<proteinExistence type="predicted"/>
<evidence type="ECO:0000259" key="2">
    <source>
        <dbReference type="Pfam" id="PF00668"/>
    </source>
</evidence>
<sequence length="285" mass="31002">MDRKALSMAMADVVSRHEILRTVYPDRDGVPYQEVRQPAPVAVPMWQPDMPETAMRTIARRAFDLTREPPFRAHLLRLGTDEHILMLVVHHIAADAWSVGPLVHDVRTAYAARAAGHSPGFDPLPVQYADYTLWQLDLGEPGREHWTKALAGLPERLTLPTDRPRPAVPSGTGDTVPVAISPETWTGTLDLARRSHASPFMVLHATLAALLTRLGAGTDIPTGTPVSGRHDSALAGAVGAFANLLVLRADTSGDPSSPTFCTGYARPTWPPSTIRNCPSIGWSRR</sequence>
<dbReference type="InterPro" id="IPR001242">
    <property type="entry name" value="Condensation_dom"/>
</dbReference>
<dbReference type="Gene3D" id="3.30.559.10">
    <property type="entry name" value="Chloramphenicol acetyltransferase-like domain"/>
    <property type="match status" value="1"/>
</dbReference>
<evidence type="ECO:0000313" key="3">
    <source>
        <dbReference type="EMBL" id="GAA0940028.1"/>
    </source>
</evidence>
<protein>
    <recommendedName>
        <fullName evidence="2">Condensation domain-containing protein</fullName>
    </recommendedName>
</protein>
<dbReference type="SUPFAM" id="SSF52777">
    <property type="entry name" value="CoA-dependent acyltransferases"/>
    <property type="match status" value="2"/>
</dbReference>
<feature type="domain" description="Condensation" evidence="2">
    <location>
        <begin position="2"/>
        <end position="254"/>
    </location>
</feature>
<dbReference type="Pfam" id="PF00668">
    <property type="entry name" value="Condensation"/>
    <property type="match status" value="1"/>
</dbReference>
<dbReference type="InterPro" id="IPR023213">
    <property type="entry name" value="CAT-like_dom_sf"/>
</dbReference>
<dbReference type="PANTHER" id="PTHR45527:SF1">
    <property type="entry name" value="FATTY ACID SYNTHASE"/>
    <property type="match status" value="1"/>
</dbReference>
<reference evidence="4" key="1">
    <citation type="journal article" date="2019" name="Int. J. Syst. Evol. Microbiol.">
        <title>The Global Catalogue of Microorganisms (GCM) 10K type strain sequencing project: providing services to taxonomists for standard genome sequencing and annotation.</title>
        <authorList>
            <consortium name="The Broad Institute Genomics Platform"/>
            <consortium name="The Broad Institute Genome Sequencing Center for Infectious Disease"/>
            <person name="Wu L."/>
            <person name="Ma J."/>
        </authorList>
    </citation>
    <scope>NUCLEOTIDE SEQUENCE [LARGE SCALE GENOMIC DNA]</scope>
    <source>
        <strain evidence="4">JCM 11136</strain>
    </source>
</reference>
<gene>
    <name evidence="3" type="ORF">GCM10009560_51110</name>
</gene>
<evidence type="ECO:0000256" key="1">
    <source>
        <dbReference type="SAM" id="MobiDB-lite"/>
    </source>
</evidence>
<feature type="region of interest" description="Disordered" evidence="1">
    <location>
        <begin position="157"/>
        <end position="179"/>
    </location>
</feature>
<dbReference type="Proteomes" id="UP001501578">
    <property type="component" value="Unassembled WGS sequence"/>
</dbReference>
<name>A0ABP4AQU1_9ACTN</name>
<dbReference type="EMBL" id="BAAAHQ010000026">
    <property type="protein sequence ID" value="GAA0940028.1"/>
    <property type="molecule type" value="Genomic_DNA"/>
</dbReference>
<keyword evidence="4" id="KW-1185">Reference proteome</keyword>
<organism evidence="3 4">
    <name type="scientific">Nonomuraea longicatena</name>
    <dbReference type="NCBI Taxonomy" id="83682"/>
    <lineage>
        <taxon>Bacteria</taxon>
        <taxon>Bacillati</taxon>
        <taxon>Actinomycetota</taxon>
        <taxon>Actinomycetes</taxon>
        <taxon>Streptosporangiales</taxon>
        <taxon>Streptosporangiaceae</taxon>
        <taxon>Nonomuraea</taxon>
    </lineage>
</organism>
<comment type="caution">
    <text evidence="3">The sequence shown here is derived from an EMBL/GenBank/DDBJ whole genome shotgun (WGS) entry which is preliminary data.</text>
</comment>
<evidence type="ECO:0000313" key="4">
    <source>
        <dbReference type="Proteomes" id="UP001501578"/>
    </source>
</evidence>
<dbReference type="PANTHER" id="PTHR45527">
    <property type="entry name" value="NONRIBOSOMAL PEPTIDE SYNTHETASE"/>
    <property type="match status" value="1"/>
</dbReference>
<accession>A0ABP4AQU1</accession>
<dbReference type="Gene3D" id="3.30.559.30">
    <property type="entry name" value="Nonribosomal peptide synthetase, condensation domain"/>
    <property type="match status" value="1"/>
</dbReference>